<dbReference type="EMBL" id="RBSW01000292">
    <property type="protein sequence ID" value="RMS76078.1"/>
    <property type="molecule type" value="Genomic_DNA"/>
</dbReference>
<proteinExistence type="predicted"/>
<dbReference type="SUPFAM" id="SSF52540">
    <property type="entry name" value="P-loop containing nucleoside triphosphate hydrolases"/>
    <property type="match status" value="2"/>
</dbReference>
<sequence>MTAAEDISEGLYLKLVDHVSNLLKALAREVDDPALASAQAEAQSKLQIIEQALTKAIKELKDNAEHKTFTVAFYGETNAGKSTLIETLRILLKETTKREQRQRFIALQQQSGLSEKTLQALEAEIETLGHRLAETKNETVAADIRAPLTGVNRSLISVGTPAKTPWLFAASSAALRAESYSRSATALSCGSTCSMR</sequence>
<dbReference type="Gene3D" id="3.40.50.300">
    <property type="entry name" value="P-loop containing nucleotide triphosphate hydrolases"/>
    <property type="match status" value="1"/>
</dbReference>
<evidence type="ECO:0000313" key="2">
    <source>
        <dbReference type="Proteomes" id="UP000270499"/>
    </source>
</evidence>
<dbReference type="Proteomes" id="UP000270499">
    <property type="component" value="Unassembled WGS sequence"/>
</dbReference>
<comment type="caution">
    <text evidence="1">The sequence shown here is derived from an EMBL/GenBank/DDBJ whole genome shotgun (WGS) entry which is preliminary data.</text>
</comment>
<name>A0A3M5FPH6_PSESS</name>
<gene>
    <name evidence="1" type="ORF">ALP59_02170</name>
</gene>
<dbReference type="AlphaFoldDB" id="A0A3M5FPH6"/>
<dbReference type="InterPro" id="IPR027417">
    <property type="entry name" value="P-loop_NTPase"/>
</dbReference>
<reference evidence="1 2" key="1">
    <citation type="submission" date="2018-08" db="EMBL/GenBank/DDBJ databases">
        <title>Recombination of ecologically and evolutionarily significant loci maintains genetic cohesion in the Pseudomonas syringae species complex.</title>
        <authorList>
            <person name="Dillon M."/>
            <person name="Thakur S."/>
            <person name="Almeida R.N.D."/>
            <person name="Weir B.S."/>
            <person name="Guttman D.S."/>
        </authorList>
    </citation>
    <scope>NUCLEOTIDE SEQUENCE [LARGE SCALE GENOMIC DNA]</scope>
    <source>
        <strain evidence="1 2">ICMP 9421</strain>
    </source>
</reference>
<accession>A0A3M5FPH6</accession>
<evidence type="ECO:0000313" key="1">
    <source>
        <dbReference type="EMBL" id="RMS76078.1"/>
    </source>
</evidence>
<organism evidence="1 2">
    <name type="scientific">Pseudomonas savastanoi</name>
    <name type="common">Pseudomonas syringae pv. savastanoi</name>
    <dbReference type="NCBI Taxonomy" id="29438"/>
    <lineage>
        <taxon>Bacteria</taxon>
        <taxon>Pseudomonadati</taxon>
        <taxon>Pseudomonadota</taxon>
        <taxon>Gammaproteobacteria</taxon>
        <taxon>Pseudomonadales</taxon>
        <taxon>Pseudomonadaceae</taxon>
        <taxon>Pseudomonas</taxon>
    </lineage>
</organism>
<protein>
    <submittedName>
        <fullName evidence="1">Uncharacterized protein</fullName>
    </submittedName>
</protein>